<accession>A0A4Q9FWM3</accession>
<dbReference type="Proteomes" id="UP000293520">
    <property type="component" value="Unassembled WGS sequence"/>
</dbReference>
<protein>
    <recommendedName>
        <fullName evidence="3">DUF2497 domain-containing protein</fullName>
    </recommendedName>
</protein>
<dbReference type="AlphaFoldDB" id="A0A4Q9FWM3"/>
<dbReference type="RefSeq" id="WP_130992210.1">
    <property type="nucleotide sequence ID" value="NZ_SISK01000017.1"/>
</dbReference>
<evidence type="ECO:0008006" key="3">
    <source>
        <dbReference type="Google" id="ProtNLM"/>
    </source>
</evidence>
<dbReference type="EMBL" id="SISK01000017">
    <property type="protein sequence ID" value="TBN36562.1"/>
    <property type="molecule type" value="Genomic_DNA"/>
</dbReference>
<evidence type="ECO:0000313" key="1">
    <source>
        <dbReference type="EMBL" id="TBN36562.1"/>
    </source>
</evidence>
<dbReference type="OrthoDB" id="7770872at2"/>
<proteinExistence type="predicted"/>
<comment type="caution">
    <text evidence="1">The sequence shown here is derived from an EMBL/GenBank/DDBJ whole genome shotgun (WGS) entry which is preliminary data.</text>
</comment>
<evidence type="ECO:0000313" key="2">
    <source>
        <dbReference type="Proteomes" id="UP000293520"/>
    </source>
</evidence>
<gene>
    <name evidence="1" type="ORF">EYE42_15460</name>
</gene>
<name>A0A4Q9FWM3_9RHOB</name>
<reference evidence="1 2" key="1">
    <citation type="submission" date="2019-02" db="EMBL/GenBank/DDBJ databases">
        <title>Paracoccus subflavus sp. nov., isolated from marine sediment of the Pacific Ocean.</title>
        <authorList>
            <person name="Zhang G."/>
        </authorList>
    </citation>
    <scope>NUCLEOTIDE SEQUENCE [LARGE SCALE GENOMIC DNA]</scope>
    <source>
        <strain evidence="1 2">GY0581</strain>
    </source>
</reference>
<organism evidence="1 2">
    <name type="scientific">Paracoccus subflavus</name>
    <dbReference type="NCBI Taxonomy" id="2528244"/>
    <lineage>
        <taxon>Bacteria</taxon>
        <taxon>Pseudomonadati</taxon>
        <taxon>Pseudomonadota</taxon>
        <taxon>Alphaproteobacteria</taxon>
        <taxon>Rhodobacterales</taxon>
        <taxon>Paracoccaceae</taxon>
        <taxon>Paracoccus</taxon>
    </lineage>
</organism>
<sequence length="297" mass="32097">MADPQMSQNAARLSEDIGDVLSAIRRMIADDDALSHARDRVRSERTSGLAEVIPDDAGEFLARRHGGNAALARQMVETNARPTPAPVIADPEIRPAIPHFILRPGPKVAAPAPAAPVPAAEIAPLRVSAERRVDDTAAQKPSGWRAWLRPEPVEPQAVAAKPADAFEKTMASPAEEDSDDFAEAFDWKARMRPELDEPVQAVGTACGTADQRLSGWASPLDASSDPVARLAAEAAAFDAEMLAQADARDEEQSIRDLLRDMVQDELNGELGERFSANLRAVIRREVAAAIDTYLDRF</sequence>
<keyword evidence="2" id="KW-1185">Reference proteome</keyword>